<feature type="coiled-coil region" evidence="1">
    <location>
        <begin position="196"/>
        <end position="223"/>
    </location>
</feature>
<protein>
    <submittedName>
        <fullName evidence="3">Uncharacterized protein</fullName>
    </submittedName>
</protein>
<evidence type="ECO:0000256" key="1">
    <source>
        <dbReference type="SAM" id="Coils"/>
    </source>
</evidence>
<name>V6LSQ2_9EUKA</name>
<keyword evidence="1" id="KW-0175">Coiled coil</keyword>
<dbReference type="EMBL" id="AUWU02000003">
    <property type="protein sequence ID" value="KAH0575767.1"/>
    <property type="molecule type" value="Genomic_DNA"/>
</dbReference>
<feature type="compositionally biased region" description="Polar residues" evidence="2">
    <location>
        <begin position="314"/>
        <end position="331"/>
    </location>
</feature>
<feature type="compositionally biased region" description="Basic residues" evidence="2">
    <location>
        <begin position="351"/>
        <end position="360"/>
    </location>
</feature>
<dbReference type="AlphaFoldDB" id="V6LSQ2"/>
<dbReference type="Proteomes" id="UP000018208">
    <property type="component" value="Unassembled WGS sequence"/>
</dbReference>
<evidence type="ECO:0000313" key="3">
    <source>
        <dbReference type="EMBL" id="EST47278.1"/>
    </source>
</evidence>
<evidence type="ECO:0000313" key="4">
    <source>
        <dbReference type="EMBL" id="KAH0575767.1"/>
    </source>
</evidence>
<keyword evidence="5" id="KW-1185">Reference proteome</keyword>
<reference evidence="3 4" key="1">
    <citation type="journal article" date="2014" name="PLoS Genet.">
        <title>The Genome of Spironucleus salmonicida Highlights a Fish Pathogen Adapted to Fluctuating Environments.</title>
        <authorList>
            <person name="Xu F."/>
            <person name="Jerlstrom-Hultqvist J."/>
            <person name="Einarsson E."/>
            <person name="Astvaldsson A."/>
            <person name="Svard S.G."/>
            <person name="Andersson J.O."/>
        </authorList>
    </citation>
    <scope>NUCLEOTIDE SEQUENCE</scope>
    <source>
        <strain evidence="4">ATCC 50377</strain>
    </source>
</reference>
<feature type="region of interest" description="Disordered" evidence="2">
    <location>
        <begin position="314"/>
        <end position="360"/>
    </location>
</feature>
<organism evidence="3">
    <name type="scientific">Spironucleus salmonicida</name>
    <dbReference type="NCBI Taxonomy" id="348837"/>
    <lineage>
        <taxon>Eukaryota</taxon>
        <taxon>Metamonada</taxon>
        <taxon>Diplomonadida</taxon>
        <taxon>Hexamitidae</taxon>
        <taxon>Hexamitinae</taxon>
        <taxon>Spironucleus</taxon>
    </lineage>
</organism>
<dbReference type="VEuPathDB" id="GiardiaDB:SS50377_23407"/>
<dbReference type="EMBL" id="KI546046">
    <property type="protein sequence ID" value="EST47278.1"/>
    <property type="molecule type" value="Genomic_DNA"/>
</dbReference>
<reference evidence="4" key="2">
    <citation type="submission" date="2020-12" db="EMBL/GenBank/DDBJ databases">
        <title>New Spironucleus salmonicida genome in near-complete chromosomes.</title>
        <authorList>
            <person name="Xu F."/>
            <person name="Kurt Z."/>
            <person name="Jimenez-Gonzalez A."/>
            <person name="Astvaldsson A."/>
            <person name="Andersson J.O."/>
            <person name="Svard S.G."/>
        </authorList>
    </citation>
    <scope>NUCLEOTIDE SEQUENCE</scope>
    <source>
        <strain evidence="4">ATCC 50377</strain>
    </source>
</reference>
<evidence type="ECO:0000313" key="5">
    <source>
        <dbReference type="Proteomes" id="UP000018208"/>
    </source>
</evidence>
<dbReference type="SUPFAM" id="SSF52540">
    <property type="entry name" value="P-loop containing nucleoside triphosphate hydrolases"/>
    <property type="match status" value="1"/>
</dbReference>
<gene>
    <name evidence="3" type="ORF">SS50377_12788</name>
    <name evidence="4" type="ORF">SS50377_23407</name>
</gene>
<accession>V6LSQ2</accession>
<dbReference type="InterPro" id="IPR027417">
    <property type="entry name" value="P-loop_NTPase"/>
</dbReference>
<evidence type="ECO:0000256" key="2">
    <source>
        <dbReference type="SAM" id="MobiDB-lite"/>
    </source>
</evidence>
<feature type="compositionally biased region" description="Low complexity" evidence="2">
    <location>
        <begin position="332"/>
        <end position="350"/>
    </location>
</feature>
<sequence length="360" mass="41084">MTNIFESFKTSAADKITVAAFQDLCQRQLQIQTTVHVNISVYGVSQSGKTALSLKLAQCPYITTSPSIKTGIINSLLVPIRARPAKLTIMDMHKDSPFMLTDIIFITLNLSADSIQYYTNIIQQLFQHQLCVLYITKIDLLTQEQYANFTHNFEILTKILVEKEIQYYAFPISLEDKNIYSLLSSILYECYQHSRLLQAQRALQDSENELNIAKETNSKLQADKFNEMQKIFTVVADIKQTFNSPTKLVVGDDCVTHAVTQQCINNEQLVKQLEDIAPESVLQPISISDTDHQLNGIDQVININNIDTQLNHEQQYTEGSESTEATQKENMPSQSQYSDQQPQSLNQQKNKNNKKYKNRR</sequence>
<proteinExistence type="predicted"/>